<protein>
    <submittedName>
        <fullName evidence="3">Uncharacterized protein</fullName>
    </submittedName>
</protein>
<dbReference type="WBParaSite" id="PDA_v2.g22752.t1">
    <property type="protein sequence ID" value="PDA_v2.g22752.t1"/>
    <property type="gene ID" value="PDA_v2.g22752"/>
</dbReference>
<dbReference type="Proteomes" id="UP000887578">
    <property type="component" value="Unplaced"/>
</dbReference>
<organism evidence="2 3">
    <name type="scientific">Panagrolaimus davidi</name>
    <dbReference type="NCBI Taxonomy" id="227884"/>
    <lineage>
        <taxon>Eukaryota</taxon>
        <taxon>Metazoa</taxon>
        <taxon>Ecdysozoa</taxon>
        <taxon>Nematoda</taxon>
        <taxon>Chromadorea</taxon>
        <taxon>Rhabditida</taxon>
        <taxon>Tylenchina</taxon>
        <taxon>Panagrolaimomorpha</taxon>
        <taxon>Panagrolaimoidea</taxon>
        <taxon>Panagrolaimidae</taxon>
        <taxon>Panagrolaimus</taxon>
    </lineage>
</organism>
<evidence type="ECO:0000313" key="3">
    <source>
        <dbReference type="WBParaSite" id="PDA_v2.g22752.t1"/>
    </source>
</evidence>
<proteinExistence type="predicted"/>
<evidence type="ECO:0000256" key="1">
    <source>
        <dbReference type="SAM" id="MobiDB-lite"/>
    </source>
</evidence>
<dbReference type="AlphaFoldDB" id="A0A914Q1P9"/>
<feature type="region of interest" description="Disordered" evidence="1">
    <location>
        <begin position="1"/>
        <end position="23"/>
    </location>
</feature>
<accession>A0A914Q1P9</accession>
<sequence>MEEHLFGKFGNPPTSKLRRRKDGDTLFRPEKEISEAMYWPVRACGDIPFKNYRLMHISSPEKYLHFLKELEISHSRHDFLFWIFDIITAGRNRKDFHITNAILDNASAHYMKNIHNTINSSIKGCKKLSEYLVKTYPYLFHCRAAQFIKKGDRFNLTTYQSYDEKLWNYRKFNLEKLVHHVYRFINNNYVVILTLIGTIPDRNEIILMNRNPYKQKQIECLMRKIDSKKLIYVSNKDALKLAQNETIILALIPDSDLLYSYERAQILLSDDFGIHGNVRVFCVDSGKYLEIPIIDTFVYDFGNFKLSSFREAIVNPQEKHAENKVVTLAERIPRNVSFFWQGYCN</sequence>
<reference evidence="3" key="1">
    <citation type="submission" date="2022-11" db="UniProtKB">
        <authorList>
            <consortium name="WormBaseParasite"/>
        </authorList>
    </citation>
    <scope>IDENTIFICATION</scope>
</reference>
<name>A0A914Q1P9_9BILA</name>
<evidence type="ECO:0000313" key="2">
    <source>
        <dbReference type="Proteomes" id="UP000887578"/>
    </source>
</evidence>
<keyword evidence="2" id="KW-1185">Reference proteome</keyword>